<protein>
    <submittedName>
        <fullName evidence="1">Uncharacterized protein</fullName>
    </submittedName>
</protein>
<comment type="caution">
    <text evidence="1">The sequence shown here is derived from an EMBL/GenBank/DDBJ whole genome shotgun (WGS) entry which is preliminary data.</text>
</comment>
<evidence type="ECO:0000313" key="1">
    <source>
        <dbReference type="EMBL" id="MBD5781806.1"/>
    </source>
</evidence>
<sequence length="342" mass="37397">MISAKKNNFIVEYRPSAIRAARISSETAPTVVEEVVEIDLAKDDSPAETIRKFARAKANAHMHASSSIYPEDRLVRQVMLDAQRGKEVDFVMDFLRKSGGVNPETFSAYCLSAADGSEIDLAAYNKKDILVCGVSKQSVSDTQSLLLEHGIYPRRLELGTLGTIGALKDAIGTDAGRSPVLFLEIDKQSTNAVIVGPRGVEMARRIDCGANHIAQALKEEMSLKDEAAAEKILQSKDFDLGPIAPKLLRKLLRELQSSIGFFEVQTGSSVSELYCLKDGRFLPWLEASICDLLNLVPFPLDLGVWLESKGVTFASEETKSQVDNTWISLFSLVLELGKGGES</sequence>
<dbReference type="Gene3D" id="3.30.1490.300">
    <property type="match status" value="1"/>
</dbReference>
<accession>A0A927FDJ3</accession>
<dbReference type="Proteomes" id="UP000622317">
    <property type="component" value="Unassembled WGS sequence"/>
</dbReference>
<reference evidence="1" key="1">
    <citation type="submission" date="2020-09" db="EMBL/GenBank/DDBJ databases">
        <title>Pelagicoccus enzymogenes sp. nov. with an EPS production, isolated from marine sediment.</title>
        <authorList>
            <person name="Feng X."/>
        </authorList>
    </citation>
    <scope>NUCLEOTIDE SEQUENCE</scope>
    <source>
        <strain evidence="1">NFK12</strain>
    </source>
</reference>
<dbReference type="EMBL" id="JACYFG010000051">
    <property type="protein sequence ID" value="MBD5781806.1"/>
    <property type="molecule type" value="Genomic_DNA"/>
</dbReference>
<name>A0A927FDJ3_9BACT</name>
<proteinExistence type="predicted"/>
<evidence type="ECO:0000313" key="2">
    <source>
        <dbReference type="Proteomes" id="UP000622317"/>
    </source>
</evidence>
<dbReference type="AlphaFoldDB" id="A0A927FDJ3"/>
<organism evidence="1 2">
    <name type="scientific">Pelagicoccus enzymogenes</name>
    <dbReference type="NCBI Taxonomy" id="2773457"/>
    <lineage>
        <taxon>Bacteria</taxon>
        <taxon>Pseudomonadati</taxon>
        <taxon>Verrucomicrobiota</taxon>
        <taxon>Opitutia</taxon>
        <taxon>Puniceicoccales</taxon>
        <taxon>Pelagicoccaceae</taxon>
        <taxon>Pelagicoccus</taxon>
    </lineage>
</organism>
<dbReference type="RefSeq" id="WP_191618886.1">
    <property type="nucleotide sequence ID" value="NZ_JACYFG010000051.1"/>
</dbReference>
<dbReference type="Gene3D" id="3.30.420.40">
    <property type="match status" value="2"/>
</dbReference>
<gene>
    <name evidence="1" type="ORF">IEN85_20060</name>
</gene>
<keyword evidence="2" id="KW-1185">Reference proteome</keyword>